<reference evidence="3" key="2">
    <citation type="submission" date="2023-05" db="EMBL/GenBank/DDBJ databases">
        <authorList>
            <consortium name="Lawrence Berkeley National Laboratory"/>
            <person name="Steindorff A."/>
            <person name="Hensen N."/>
            <person name="Bonometti L."/>
            <person name="Westerberg I."/>
            <person name="Brannstrom I.O."/>
            <person name="Guillou S."/>
            <person name="Cros-Aarteil S."/>
            <person name="Calhoun S."/>
            <person name="Haridas S."/>
            <person name="Kuo A."/>
            <person name="Mondo S."/>
            <person name="Pangilinan J."/>
            <person name="Riley R."/>
            <person name="Labutti K."/>
            <person name="Andreopoulos B."/>
            <person name="Lipzen A."/>
            <person name="Chen C."/>
            <person name="Yanf M."/>
            <person name="Daum C."/>
            <person name="Ng V."/>
            <person name="Clum A."/>
            <person name="Ohm R."/>
            <person name="Martin F."/>
            <person name="Silar P."/>
            <person name="Natvig D."/>
            <person name="Lalanne C."/>
            <person name="Gautier V."/>
            <person name="Ament-Velasquez S.L."/>
            <person name="Kruys A."/>
            <person name="Hutchinson M.I."/>
            <person name="Powell A.J."/>
            <person name="Barry K."/>
            <person name="Miller A.N."/>
            <person name="Grigoriev I.V."/>
            <person name="Debuchy R."/>
            <person name="Gladieux P."/>
            <person name="Thoren M.H."/>
            <person name="Johannesson H."/>
        </authorList>
    </citation>
    <scope>NUCLEOTIDE SEQUENCE</scope>
    <source>
        <strain evidence="3">PSN309</strain>
    </source>
</reference>
<name>A0AAN7AKA0_9PEZI</name>
<dbReference type="PANTHER" id="PTHR33112">
    <property type="entry name" value="DOMAIN PROTEIN, PUTATIVE-RELATED"/>
    <property type="match status" value="1"/>
</dbReference>
<dbReference type="EMBL" id="MU864371">
    <property type="protein sequence ID" value="KAK4189804.1"/>
    <property type="molecule type" value="Genomic_DNA"/>
</dbReference>
<proteinExistence type="predicted"/>
<dbReference type="InterPro" id="IPR010730">
    <property type="entry name" value="HET"/>
</dbReference>
<comment type="caution">
    <text evidence="3">The sequence shown here is derived from an EMBL/GenBank/DDBJ whole genome shotgun (WGS) entry which is preliminary data.</text>
</comment>
<evidence type="ECO:0000259" key="2">
    <source>
        <dbReference type="Pfam" id="PF06985"/>
    </source>
</evidence>
<accession>A0AAN7AKA0</accession>
<protein>
    <submittedName>
        <fullName evidence="3">HET-domain-containing protein</fullName>
    </submittedName>
</protein>
<gene>
    <name evidence="3" type="ORF">QBC35DRAFT_491819</name>
</gene>
<keyword evidence="4" id="KW-1185">Reference proteome</keyword>
<evidence type="ECO:0000313" key="4">
    <source>
        <dbReference type="Proteomes" id="UP001302126"/>
    </source>
</evidence>
<reference evidence="3" key="1">
    <citation type="journal article" date="2023" name="Mol. Phylogenet. Evol.">
        <title>Genome-scale phylogeny and comparative genomics of the fungal order Sordariales.</title>
        <authorList>
            <person name="Hensen N."/>
            <person name="Bonometti L."/>
            <person name="Westerberg I."/>
            <person name="Brannstrom I.O."/>
            <person name="Guillou S."/>
            <person name="Cros-Aarteil S."/>
            <person name="Calhoun S."/>
            <person name="Haridas S."/>
            <person name="Kuo A."/>
            <person name="Mondo S."/>
            <person name="Pangilinan J."/>
            <person name="Riley R."/>
            <person name="LaButti K."/>
            <person name="Andreopoulos B."/>
            <person name="Lipzen A."/>
            <person name="Chen C."/>
            <person name="Yan M."/>
            <person name="Daum C."/>
            <person name="Ng V."/>
            <person name="Clum A."/>
            <person name="Steindorff A."/>
            <person name="Ohm R.A."/>
            <person name="Martin F."/>
            <person name="Silar P."/>
            <person name="Natvig D.O."/>
            <person name="Lalanne C."/>
            <person name="Gautier V."/>
            <person name="Ament-Velasquez S.L."/>
            <person name="Kruys A."/>
            <person name="Hutchinson M.I."/>
            <person name="Powell A.J."/>
            <person name="Barry K."/>
            <person name="Miller A.N."/>
            <person name="Grigoriev I.V."/>
            <person name="Debuchy R."/>
            <person name="Gladieux P."/>
            <person name="Hiltunen Thoren M."/>
            <person name="Johannesson H."/>
        </authorList>
    </citation>
    <scope>NUCLEOTIDE SEQUENCE</scope>
    <source>
        <strain evidence="3">PSN309</strain>
    </source>
</reference>
<feature type="region of interest" description="Disordered" evidence="1">
    <location>
        <begin position="720"/>
        <end position="741"/>
    </location>
</feature>
<feature type="compositionally biased region" description="Basic and acidic residues" evidence="1">
    <location>
        <begin position="722"/>
        <end position="734"/>
    </location>
</feature>
<dbReference type="Proteomes" id="UP001302126">
    <property type="component" value="Unassembled WGS sequence"/>
</dbReference>
<feature type="domain" description="Heterokaryon incompatibility" evidence="2">
    <location>
        <begin position="251"/>
        <end position="412"/>
    </location>
</feature>
<organism evidence="3 4">
    <name type="scientific">Podospora australis</name>
    <dbReference type="NCBI Taxonomy" id="1536484"/>
    <lineage>
        <taxon>Eukaryota</taxon>
        <taxon>Fungi</taxon>
        <taxon>Dikarya</taxon>
        <taxon>Ascomycota</taxon>
        <taxon>Pezizomycotina</taxon>
        <taxon>Sordariomycetes</taxon>
        <taxon>Sordariomycetidae</taxon>
        <taxon>Sordariales</taxon>
        <taxon>Podosporaceae</taxon>
        <taxon>Podospora</taxon>
    </lineage>
</organism>
<evidence type="ECO:0000256" key="1">
    <source>
        <dbReference type="SAM" id="MobiDB-lite"/>
    </source>
</evidence>
<dbReference type="PANTHER" id="PTHR33112:SF13">
    <property type="entry name" value="HETEROKARYON INCOMPATIBILITY DOMAIN-CONTAINING PROTEIN"/>
    <property type="match status" value="1"/>
</dbReference>
<dbReference type="AlphaFoldDB" id="A0AAN7AKA0"/>
<evidence type="ECO:0000313" key="3">
    <source>
        <dbReference type="EMBL" id="KAK4189804.1"/>
    </source>
</evidence>
<sequence length="821" mass="93424">MERPTAWFSEKVAECSFCLDLNPDYLRRQPRRFGYLPPKDIPYGFILSKLERNARRKNCHGCKLVLRAAEKIKTEHGLDFRHAQFEFLDGEKDGELRGLSLSLSLIYPRHDDTLDLEALKTNPGPLKINVATCPNKDDPTRKWEWRISSPVYELFRTQEPDQAKSFVRASDSKWEALVTRPSRCGDTESDAAVQWTASQVEHCCNNHDLCEPQDSDSHQLPTRLLDLGPDLSDLTANPRLYIAHASEEAEYFCLSHCWGIPGKHNPPLETTRQNISEFLERIPWERLPKTFQDAVIFTRKSGIRYLWIDSLCIIQKDAADWMNEAGKMAAVYENAKLTLAAAASTNSYEGLFRTCSPAWSLESEEEGQPWAKGLAMRLYPLPKFFEYNQLGRKLADQTQVSPLLQRAWVYQERILSRRVLYFTPLELVLECMQSNVAESGQRWIDSTAKHDFNDRPGTTAERSLKWRVLMEEFTNLKLTRASDTLPAVAGLAKRLLLPEECEKDSYLAGLWRSNFLQEMLWFRRNGARSPKDKHAANPHVPSWSWAKTDAPKSFIMQALGTPLCNVSDVGVDSANGEDIFLRVDSGHVTISGYLLKARYTKTGVNIDGVKGVYYYAEKDYGWSEPNTADEVVNEGDRLYVLPVAVQPAARGYGEIPALVLRALADGDERQDGQPRTFQRVGLLNTSLLLLQSQNTFILEDRDLLVATLKKDIAFGESMLESDGTKRGDVDEHASSRSSRYNVSKDLPGLKGFRNDANTIHYFKTRGQVPGPESTFNDFFGTEHHALLKETSLEEERRIAEWKKRKESGKEQAQKRDLIRIV</sequence>
<dbReference type="Pfam" id="PF06985">
    <property type="entry name" value="HET"/>
    <property type="match status" value="1"/>
</dbReference>